<evidence type="ECO:0008006" key="3">
    <source>
        <dbReference type="Google" id="ProtNLM"/>
    </source>
</evidence>
<evidence type="ECO:0000313" key="2">
    <source>
        <dbReference type="Proteomes" id="UP000291591"/>
    </source>
</evidence>
<accession>A0A4Q7V0Y2</accession>
<gene>
    <name evidence="1" type="ORF">EV383_4691</name>
</gene>
<organism evidence="1 2">
    <name type="scientific">Pseudonocardia sediminis</name>
    <dbReference type="NCBI Taxonomy" id="1397368"/>
    <lineage>
        <taxon>Bacteria</taxon>
        <taxon>Bacillati</taxon>
        <taxon>Actinomycetota</taxon>
        <taxon>Actinomycetes</taxon>
        <taxon>Pseudonocardiales</taxon>
        <taxon>Pseudonocardiaceae</taxon>
        <taxon>Pseudonocardia</taxon>
    </lineage>
</organism>
<sequence>MTGGAAGGAVPRVTACRGCCCGTARKHPGVDHDRLLDRLVDEVGDRGLVRTTDCLGPCAESNVVIVTPSPDARRRGARPVWVRAVLDEVTVRGIGEWVRDGGPGAAEIPLELAGRVFPRPGG</sequence>
<protein>
    <recommendedName>
        <fullName evidence="3">(2Fe-2S) ferredoxin</fullName>
    </recommendedName>
</protein>
<dbReference type="Proteomes" id="UP000291591">
    <property type="component" value="Unassembled WGS sequence"/>
</dbReference>
<dbReference type="AlphaFoldDB" id="A0A4Q7V0Y2"/>
<proteinExistence type="predicted"/>
<reference evidence="1 2" key="1">
    <citation type="submission" date="2019-02" db="EMBL/GenBank/DDBJ databases">
        <title>Sequencing the genomes of 1000 actinobacteria strains.</title>
        <authorList>
            <person name="Klenk H.-P."/>
        </authorList>
    </citation>
    <scope>NUCLEOTIDE SEQUENCE [LARGE SCALE GENOMIC DNA]</scope>
    <source>
        <strain evidence="1 2">DSM 45779</strain>
    </source>
</reference>
<evidence type="ECO:0000313" key="1">
    <source>
        <dbReference type="EMBL" id="RZT87765.1"/>
    </source>
</evidence>
<keyword evidence="2" id="KW-1185">Reference proteome</keyword>
<comment type="caution">
    <text evidence="1">The sequence shown here is derived from an EMBL/GenBank/DDBJ whole genome shotgun (WGS) entry which is preliminary data.</text>
</comment>
<name>A0A4Q7V0Y2_PSEST</name>
<dbReference type="EMBL" id="SHKL01000001">
    <property type="protein sequence ID" value="RZT87765.1"/>
    <property type="molecule type" value="Genomic_DNA"/>
</dbReference>